<comment type="caution">
    <text evidence="5">The sequence shown here is derived from an EMBL/GenBank/DDBJ whole genome shotgun (WGS) entry which is preliminary data.</text>
</comment>
<proteinExistence type="predicted"/>
<dbReference type="Gene3D" id="3.40.50.300">
    <property type="entry name" value="P-loop containing nucleotide triphosphate hydrolases"/>
    <property type="match status" value="1"/>
</dbReference>
<evidence type="ECO:0000259" key="3">
    <source>
        <dbReference type="PROSITE" id="PS51192"/>
    </source>
</evidence>
<keyword evidence="2" id="KW-0347">Helicase</keyword>
<dbReference type="InterPro" id="IPR014001">
    <property type="entry name" value="Helicase_ATP-bd"/>
</dbReference>
<feature type="domain" description="Helicase C-terminal" evidence="4">
    <location>
        <begin position="485"/>
        <end position="638"/>
    </location>
</feature>
<dbReference type="GO" id="GO:0016787">
    <property type="term" value="F:hydrolase activity"/>
    <property type="evidence" value="ECO:0007669"/>
    <property type="project" value="UniProtKB-KW"/>
</dbReference>
<dbReference type="GO" id="GO:0006281">
    <property type="term" value="P:DNA repair"/>
    <property type="evidence" value="ECO:0007669"/>
    <property type="project" value="TreeGrafter"/>
</dbReference>
<protein>
    <recommendedName>
        <fullName evidence="7">SNF2-related:helicase</fullName>
    </recommendedName>
</protein>
<name>A0A3M6EYR1_9PSED</name>
<dbReference type="GO" id="GO:0004386">
    <property type="term" value="F:helicase activity"/>
    <property type="evidence" value="ECO:0007669"/>
    <property type="project" value="UniProtKB-KW"/>
</dbReference>
<dbReference type="PROSITE" id="PS51192">
    <property type="entry name" value="HELICASE_ATP_BIND_1"/>
    <property type="match status" value="1"/>
</dbReference>
<gene>
    <name evidence="5" type="ORF">ALP05_01482</name>
</gene>
<dbReference type="InterPro" id="IPR000330">
    <property type="entry name" value="SNF2_N"/>
</dbReference>
<feature type="domain" description="Helicase ATP-binding" evidence="3">
    <location>
        <begin position="251"/>
        <end position="398"/>
    </location>
</feature>
<dbReference type="GO" id="GO:0005524">
    <property type="term" value="F:ATP binding"/>
    <property type="evidence" value="ECO:0007669"/>
    <property type="project" value="InterPro"/>
</dbReference>
<dbReference type="Proteomes" id="UP000269872">
    <property type="component" value="Unassembled WGS sequence"/>
</dbReference>
<dbReference type="CDD" id="cd18793">
    <property type="entry name" value="SF2_C_SNF"/>
    <property type="match status" value="1"/>
</dbReference>
<dbReference type="Gene3D" id="3.40.50.10810">
    <property type="entry name" value="Tandem AAA-ATPase domain"/>
    <property type="match status" value="1"/>
</dbReference>
<dbReference type="SMART" id="SM00490">
    <property type="entry name" value="HELICc"/>
    <property type="match status" value="1"/>
</dbReference>
<dbReference type="GO" id="GO:0031297">
    <property type="term" value="P:replication fork processing"/>
    <property type="evidence" value="ECO:0007669"/>
    <property type="project" value="TreeGrafter"/>
</dbReference>
<dbReference type="PANTHER" id="PTHR45766:SF6">
    <property type="entry name" value="SWI_SNF-RELATED MATRIX-ASSOCIATED ACTIN-DEPENDENT REGULATOR OF CHROMATIN SUBFAMILY A-LIKE PROTEIN 1"/>
    <property type="match status" value="1"/>
</dbReference>
<keyword evidence="2" id="KW-0067">ATP-binding</keyword>
<evidence type="ECO:0000259" key="4">
    <source>
        <dbReference type="PROSITE" id="PS51194"/>
    </source>
</evidence>
<accession>A0A3M6EYR1</accession>
<keyword evidence="1" id="KW-0378">Hydrolase</keyword>
<dbReference type="PANTHER" id="PTHR45766">
    <property type="entry name" value="DNA ANNEALING HELICASE AND ENDONUCLEASE ZRANB3 FAMILY MEMBER"/>
    <property type="match status" value="1"/>
</dbReference>
<sequence>MSSFAIRKPPLLKHVVFDGHDYGLTMQYLEGAGRLLAPVGGSFIRNEQHPFFRAWRIPKSKLHTEPEELFNGLIELGNGKWRESFQSFVEKLDEARAHPRPDAFTWGMKIRLFPVADGGTLSIGDYHPAIVNLYRSLRGVFLPPMKGWRLDSSQEAIMYQLVELLGLDEAQIELSDVEQSLHSDGAVTVASDIVTLKVGGDVPERLGQAEDGANEVYLADVASIEVRQWDDAELSKAISSFELYDYQVAGVRFLLTRSSALLADDMGLGKTRQALAAAVIQARGGRILVITLASLILNIEREIRMIQPEATVASQVDNPACQWVVTNYERLKAFSNIAGTFSVMIIDEAHRLKEPTTECTRYAFDIAAKIPNRYLLTGTPVLNRESELHTLLRLSGHAIGQMPLREFCDEFAGSKEFRVALRGRLSDWMLRRRKDVLPQLKGKHRQPFLVELDDQARSAYQAVLSSDGGPLVRLGKLRRLLEDAKVTRVMECIAQLSPDDKVIVFCEFQDSVAAIAAQCETLGLGSVTLLGSHLPARRQRAADRFQTDPECRVFIGTTKAAGTGINLTAANYVVFCSLPWTPALQAQAEDRAYRNGQLRPVYVLIPLVDSSIDQHLWQMLEGKQALASDLVEPDAAEHAVMSALSANV</sequence>
<evidence type="ECO:0008006" key="7">
    <source>
        <dbReference type="Google" id="ProtNLM"/>
    </source>
</evidence>
<dbReference type="RefSeq" id="WP_122340664.1">
    <property type="nucleotide sequence ID" value="NZ_RBUY01000137.1"/>
</dbReference>
<evidence type="ECO:0000256" key="2">
    <source>
        <dbReference type="ARBA" id="ARBA00022806"/>
    </source>
</evidence>
<keyword evidence="2" id="KW-0547">Nucleotide-binding</keyword>
<evidence type="ECO:0000256" key="1">
    <source>
        <dbReference type="ARBA" id="ARBA00022801"/>
    </source>
</evidence>
<dbReference type="SUPFAM" id="SSF52540">
    <property type="entry name" value="P-loop containing nucleoside triphosphate hydrolases"/>
    <property type="match status" value="2"/>
</dbReference>
<dbReference type="PROSITE" id="PS51194">
    <property type="entry name" value="HELICASE_CTER"/>
    <property type="match status" value="1"/>
</dbReference>
<dbReference type="EMBL" id="RBUY01000137">
    <property type="protein sequence ID" value="RMV73323.1"/>
    <property type="molecule type" value="Genomic_DNA"/>
</dbReference>
<reference evidence="5 6" key="1">
    <citation type="submission" date="2018-08" db="EMBL/GenBank/DDBJ databases">
        <title>Recombination of ecologically and evolutionarily significant loci maintains genetic cohesion in the Pseudomonas syringae species complex.</title>
        <authorList>
            <person name="Dillon M."/>
            <person name="Thakur S."/>
            <person name="Almeida R.N.D."/>
            <person name="Weir B.S."/>
            <person name="Guttman D.S."/>
        </authorList>
    </citation>
    <scope>NUCLEOTIDE SEQUENCE [LARGE SCALE GENOMIC DNA]</scope>
    <source>
        <strain evidence="5 6">ICMP 7496</strain>
    </source>
</reference>
<dbReference type="AlphaFoldDB" id="A0A3M6EYR1"/>
<dbReference type="Pfam" id="PF00271">
    <property type="entry name" value="Helicase_C"/>
    <property type="match status" value="1"/>
</dbReference>
<dbReference type="Pfam" id="PF00176">
    <property type="entry name" value="SNF2-rel_dom"/>
    <property type="match status" value="1"/>
</dbReference>
<evidence type="ECO:0000313" key="5">
    <source>
        <dbReference type="EMBL" id="RMV73323.1"/>
    </source>
</evidence>
<organism evidence="5 6">
    <name type="scientific">Pseudomonas caricapapayae</name>
    <dbReference type="NCBI Taxonomy" id="46678"/>
    <lineage>
        <taxon>Bacteria</taxon>
        <taxon>Pseudomonadati</taxon>
        <taxon>Pseudomonadota</taxon>
        <taxon>Gammaproteobacteria</taxon>
        <taxon>Pseudomonadales</taxon>
        <taxon>Pseudomonadaceae</taxon>
        <taxon>Pseudomonas</taxon>
    </lineage>
</organism>
<dbReference type="CDD" id="cd17919">
    <property type="entry name" value="DEXHc_Snf"/>
    <property type="match status" value="1"/>
</dbReference>
<dbReference type="InterPro" id="IPR038718">
    <property type="entry name" value="SNF2-like_sf"/>
</dbReference>
<evidence type="ECO:0000313" key="6">
    <source>
        <dbReference type="Proteomes" id="UP000269872"/>
    </source>
</evidence>
<dbReference type="SMART" id="SM00487">
    <property type="entry name" value="DEXDc"/>
    <property type="match status" value="1"/>
</dbReference>
<dbReference type="InterPro" id="IPR027417">
    <property type="entry name" value="P-loop_NTPase"/>
</dbReference>
<dbReference type="InterPro" id="IPR049730">
    <property type="entry name" value="SNF2/RAD54-like_C"/>
</dbReference>
<dbReference type="InterPro" id="IPR001650">
    <property type="entry name" value="Helicase_C-like"/>
</dbReference>